<sequence>MGRGELPPILFSGEENVEGGKAGSDLHLRYVCVHWKGVKKGEERSVVCCSSHFVQKMNGGECELIEAIEQGVWISKRTLLGWVDKQRPNKWTRLYKDREPRKLIKKSDCCSHQSSSAEDLLQQGATEREGACGRCHAL</sequence>
<protein>
    <submittedName>
        <fullName evidence="1">Uncharacterized protein</fullName>
    </submittedName>
</protein>
<reference evidence="1 2" key="1">
    <citation type="submission" date="2021-06" db="EMBL/GenBank/DDBJ databases">
        <title>Caerostris extrusa draft genome.</title>
        <authorList>
            <person name="Kono N."/>
            <person name="Arakawa K."/>
        </authorList>
    </citation>
    <scope>NUCLEOTIDE SEQUENCE [LARGE SCALE GENOMIC DNA]</scope>
</reference>
<dbReference type="AlphaFoldDB" id="A0AAV4WL30"/>
<dbReference type="EMBL" id="BPLR01016405">
    <property type="protein sequence ID" value="GIY83620.1"/>
    <property type="molecule type" value="Genomic_DNA"/>
</dbReference>
<name>A0AAV4WL30_CAEEX</name>
<gene>
    <name evidence="1" type="ORF">CEXT_639111</name>
</gene>
<evidence type="ECO:0000313" key="1">
    <source>
        <dbReference type="EMBL" id="GIY83620.1"/>
    </source>
</evidence>
<comment type="caution">
    <text evidence="1">The sequence shown here is derived from an EMBL/GenBank/DDBJ whole genome shotgun (WGS) entry which is preliminary data.</text>
</comment>
<proteinExistence type="predicted"/>
<keyword evidence="2" id="KW-1185">Reference proteome</keyword>
<dbReference type="Proteomes" id="UP001054945">
    <property type="component" value="Unassembled WGS sequence"/>
</dbReference>
<organism evidence="1 2">
    <name type="scientific">Caerostris extrusa</name>
    <name type="common">Bark spider</name>
    <name type="synonym">Caerostris bankana</name>
    <dbReference type="NCBI Taxonomy" id="172846"/>
    <lineage>
        <taxon>Eukaryota</taxon>
        <taxon>Metazoa</taxon>
        <taxon>Ecdysozoa</taxon>
        <taxon>Arthropoda</taxon>
        <taxon>Chelicerata</taxon>
        <taxon>Arachnida</taxon>
        <taxon>Araneae</taxon>
        <taxon>Araneomorphae</taxon>
        <taxon>Entelegynae</taxon>
        <taxon>Araneoidea</taxon>
        <taxon>Araneidae</taxon>
        <taxon>Caerostris</taxon>
    </lineage>
</organism>
<evidence type="ECO:0000313" key="2">
    <source>
        <dbReference type="Proteomes" id="UP001054945"/>
    </source>
</evidence>
<accession>A0AAV4WL30</accession>